<reference evidence="3" key="2">
    <citation type="submission" date="2020-09" db="EMBL/GenBank/DDBJ databases">
        <authorList>
            <person name="Sun Q."/>
            <person name="Ohkuma M."/>
        </authorList>
    </citation>
    <scope>NUCLEOTIDE SEQUENCE</scope>
    <source>
        <strain evidence="3">JCM 3131</strain>
    </source>
</reference>
<dbReference type="InterPro" id="IPR036689">
    <property type="entry name" value="ESAT-6-like_sf"/>
</dbReference>
<dbReference type="InterPro" id="IPR010310">
    <property type="entry name" value="T7SS_ESAT-6-like"/>
</dbReference>
<sequence length="102" mass="11556">MADGIIDIQYSVVRNAIEEMQGQTQQIRSTLNRLEDELRPLIASWEGDDQTMYRSVQAEWNAATQRMGQLLAETSALVGDIHDGHARDERRSADNWGAVRAR</sequence>
<feature type="compositionally biased region" description="Basic and acidic residues" evidence="2">
    <location>
        <begin position="82"/>
        <end position="93"/>
    </location>
</feature>
<comment type="similarity">
    <text evidence="1">Belongs to the WXG100 family.</text>
</comment>
<keyword evidence="4" id="KW-1185">Reference proteome</keyword>
<evidence type="ECO:0000313" key="3">
    <source>
        <dbReference type="EMBL" id="GGQ44504.1"/>
    </source>
</evidence>
<proteinExistence type="inferred from homology"/>
<evidence type="ECO:0000256" key="1">
    <source>
        <dbReference type="RuleBase" id="RU362001"/>
    </source>
</evidence>
<reference evidence="3" key="1">
    <citation type="journal article" date="2014" name="Int. J. Syst. Evol. Microbiol.">
        <title>Complete genome sequence of Corynebacterium casei LMG S-19264T (=DSM 44701T), isolated from a smear-ripened cheese.</title>
        <authorList>
            <consortium name="US DOE Joint Genome Institute (JGI-PGF)"/>
            <person name="Walter F."/>
            <person name="Albersmeier A."/>
            <person name="Kalinowski J."/>
            <person name="Ruckert C."/>
        </authorList>
    </citation>
    <scope>NUCLEOTIDE SEQUENCE</scope>
    <source>
        <strain evidence="3">JCM 3131</strain>
    </source>
</reference>
<dbReference type="AlphaFoldDB" id="A0A918EPT9"/>
<evidence type="ECO:0000313" key="4">
    <source>
        <dbReference type="Proteomes" id="UP000620156"/>
    </source>
</evidence>
<dbReference type="Proteomes" id="UP000620156">
    <property type="component" value="Unassembled WGS sequence"/>
</dbReference>
<dbReference type="EMBL" id="BMQK01000002">
    <property type="protein sequence ID" value="GGQ44504.1"/>
    <property type="molecule type" value="Genomic_DNA"/>
</dbReference>
<dbReference type="NCBIfam" id="TIGR03930">
    <property type="entry name" value="WXG100_ESAT6"/>
    <property type="match status" value="1"/>
</dbReference>
<protein>
    <recommendedName>
        <fullName evidence="1">ESAT-6-like protein</fullName>
    </recommendedName>
</protein>
<accession>A0A918EPT9</accession>
<comment type="caution">
    <text evidence="3">The sequence shown here is derived from an EMBL/GenBank/DDBJ whole genome shotgun (WGS) entry which is preliminary data.</text>
</comment>
<dbReference type="RefSeq" id="WP_189215552.1">
    <property type="nucleotide sequence ID" value="NZ_BMQK01000002.1"/>
</dbReference>
<feature type="region of interest" description="Disordered" evidence="2">
    <location>
        <begin position="82"/>
        <end position="102"/>
    </location>
</feature>
<dbReference type="Gene3D" id="1.10.287.1060">
    <property type="entry name" value="ESAT-6-like"/>
    <property type="match status" value="1"/>
</dbReference>
<name>A0A918EPT9_9ACTN</name>
<dbReference type="SUPFAM" id="SSF140453">
    <property type="entry name" value="EsxAB dimer-like"/>
    <property type="match status" value="1"/>
</dbReference>
<organism evidence="3 4">
    <name type="scientific">Streptomyces ruber</name>
    <dbReference type="NCBI Taxonomy" id="83378"/>
    <lineage>
        <taxon>Bacteria</taxon>
        <taxon>Bacillati</taxon>
        <taxon>Actinomycetota</taxon>
        <taxon>Actinomycetes</taxon>
        <taxon>Kitasatosporales</taxon>
        <taxon>Streptomycetaceae</taxon>
        <taxon>Streptomyces</taxon>
    </lineage>
</organism>
<gene>
    <name evidence="3" type="ORF">GCM10010145_11470</name>
</gene>
<evidence type="ECO:0000256" key="2">
    <source>
        <dbReference type="SAM" id="MobiDB-lite"/>
    </source>
</evidence>
<dbReference type="Pfam" id="PF06013">
    <property type="entry name" value="WXG100"/>
    <property type="match status" value="1"/>
</dbReference>